<comment type="caution">
    <text evidence="2">The sequence shown here is derived from an EMBL/GenBank/DDBJ whole genome shotgun (WGS) entry which is preliminary data.</text>
</comment>
<organism evidence="2 3">
    <name type="scientific">Pichia angusta</name>
    <name type="common">Yeast</name>
    <name type="synonym">Hansenula polymorpha</name>
    <dbReference type="NCBI Taxonomy" id="870730"/>
    <lineage>
        <taxon>Eukaryota</taxon>
        <taxon>Fungi</taxon>
        <taxon>Dikarya</taxon>
        <taxon>Ascomycota</taxon>
        <taxon>Saccharomycotina</taxon>
        <taxon>Pichiomycetes</taxon>
        <taxon>Pichiales</taxon>
        <taxon>Pichiaceae</taxon>
        <taxon>Ogataea</taxon>
    </lineage>
</organism>
<sequence>MSIKIEDLQIDAPFIGQYRTLNAVLCSYRRLERSQFILLEAMDFTTSMDLVKRGLYDDRLRLKSGQVATSTMILGAEMHQEKFERILGQLRQTADYPDPGLNPCDLPYERMVLVQLDGYLHSYRNEIEMKKTRLKLLTPNIIRQELPSDANLRDFLKRVQQHVPKSLRESMEERYKLSELLSAKRKLEPANSQKESPESKRAVQSLKPHTPDFVDTNEVLDLVTAPKAVQDFSKCPQVRLSQLDSTDADVVLVSAQIIGYVPPQLPLLAQNTKNELVIIDDFKVYISSEDGSEQYAIDFENTDAILRFYGFDELEARTQEHIKFHTMQAVNKTYTMALRRVHIANSICSYSAWTFAEPLKQIRRKKK</sequence>
<accession>A0ABQ7S302</accession>
<proteinExistence type="predicted"/>
<evidence type="ECO:0000313" key="2">
    <source>
        <dbReference type="EMBL" id="KAG7852374.1"/>
    </source>
</evidence>
<name>A0ABQ7S302_PICAN</name>
<reference evidence="2 3" key="1">
    <citation type="journal article" date="2021" name="G3 (Bethesda)">
        <title>Genomic diversity, chromosomal rearrangements, and interspecies hybridization in the ogataea polymorpha species complex.</title>
        <authorList>
            <person name="Hanson S.J."/>
            <person name="Cinneide E.O."/>
            <person name="Salzberg L.I."/>
            <person name="Wolfe K.H."/>
            <person name="McGowan J."/>
            <person name="Fitzpatrick D.A."/>
            <person name="Matlin K."/>
        </authorList>
    </citation>
    <scope>NUCLEOTIDE SEQUENCE [LARGE SCALE GENOMIC DNA]</scope>
    <source>
        <strain evidence="2">51-138</strain>
    </source>
</reference>
<feature type="region of interest" description="Disordered" evidence="1">
    <location>
        <begin position="186"/>
        <end position="208"/>
    </location>
</feature>
<keyword evidence="3" id="KW-1185">Reference proteome</keyword>
<dbReference type="Proteomes" id="UP001197328">
    <property type="component" value="Unassembled WGS sequence"/>
</dbReference>
<evidence type="ECO:0000256" key="1">
    <source>
        <dbReference type="SAM" id="MobiDB-lite"/>
    </source>
</evidence>
<dbReference type="EMBL" id="JAHLVD010000001">
    <property type="protein sequence ID" value="KAG7852374.1"/>
    <property type="molecule type" value="Genomic_DNA"/>
</dbReference>
<evidence type="ECO:0000313" key="3">
    <source>
        <dbReference type="Proteomes" id="UP001197328"/>
    </source>
</evidence>
<protein>
    <submittedName>
        <fullName evidence="2">Uncharacterized protein</fullName>
    </submittedName>
</protein>
<gene>
    <name evidence="2" type="ORF">KL940_000075</name>
</gene>